<keyword evidence="5 12" id="KW-0812">Transmembrane</keyword>
<accession>A0AAN9W0X9</accession>
<keyword evidence="3 12" id="KW-0813">Transport</keyword>
<evidence type="ECO:0000256" key="7">
    <source>
        <dbReference type="ARBA" id="ARBA00022949"/>
    </source>
</evidence>
<comment type="caution">
    <text evidence="12">Lacks conserved residue(s) required for the propagation of feature annotation.</text>
</comment>
<evidence type="ECO:0000256" key="4">
    <source>
        <dbReference type="ARBA" id="ARBA00022475"/>
    </source>
</evidence>
<dbReference type="PRINTS" id="PR01262">
    <property type="entry name" value="INNEXIN"/>
</dbReference>
<dbReference type="PANTHER" id="PTHR11893:SF38">
    <property type="entry name" value="INNEXIN INX7"/>
    <property type="match status" value="1"/>
</dbReference>
<organism evidence="14 15">
    <name type="scientific">Gryllus longicercus</name>
    <dbReference type="NCBI Taxonomy" id="2509291"/>
    <lineage>
        <taxon>Eukaryota</taxon>
        <taxon>Metazoa</taxon>
        <taxon>Ecdysozoa</taxon>
        <taxon>Arthropoda</taxon>
        <taxon>Hexapoda</taxon>
        <taxon>Insecta</taxon>
        <taxon>Pterygota</taxon>
        <taxon>Neoptera</taxon>
        <taxon>Polyneoptera</taxon>
        <taxon>Orthoptera</taxon>
        <taxon>Ensifera</taxon>
        <taxon>Gryllidea</taxon>
        <taxon>Grylloidea</taxon>
        <taxon>Gryllidae</taxon>
        <taxon>Gryllinae</taxon>
        <taxon>Gryllus</taxon>
    </lineage>
</organism>
<comment type="similarity">
    <text evidence="12">Belongs to the pannexin family.</text>
</comment>
<evidence type="ECO:0000256" key="5">
    <source>
        <dbReference type="ARBA" id="ARBA00022692"/>
    </source>
</evidence>
<evidence type="ECO:0000313" key="14">
    <source>
        <dbReference type="EMBL" id="KAK7871925.1"/>
    </source>
</evidence>
<feature type="region of interest" description="Disordered" evidence="13">
    <location>
        <begin position="378"/>
        <end position="411"/>
    </location>
</feature>
<comment type="caution">
    <text evidence="14">The sequence shown here is derived from an EMBL/GenBank/DDBJ whole genome shotgun (WGS) entry which is preliminary data.</text>
</comment>
<dbReference type="GO" id="GO:0005243">
    <property type="term" value="F:gap junction channel activity"/>
    <property type="evidence" value="ECO:0007669"/>
    <property type="project" value="TreeGrafter"/>
</dbReference>
<feature type="transmembrane region" description="Helical" evidence="12">
    <location>
        <begin position="282"/>
        <end position="303"/>
    </location>
</feature>
<evidence type="ECO:0000256" key="3">
    <source>
        <dbReference type="ARBA" id="ARBA00022448"/>
    </source>
</evidence>
<dbReference type="InterPro" id="IPR000990">
    <property type="entry name" value="Innexin"/>
</dbReference>
<evidence type="ECO:0000313" key="15">
    <source>
        <dbReference type="Proteomes" id="UP001378592"/>
    </source>
</evidence>
<proteinExistence type="inferred from homology"/>
<dbReference type="Proteomes" id="UP001378592">
    <property type="component" value="Unassembled WGS sequence"/>
</dbReference>
<keyword evidence="11 12" id="KW-0407">Ion channel</keyword>
<evidence type="ECO:0000256" key="10">
    <source>
        <dbReference type="ARBA" id="ARBA00023136"/>
    </source>
</evidence>
<comment type="function">
    <text evidence="12">Structural component of the gap junctions.</text>
</comment>
<dbReference type="PANTHER" id="PTHR11893">
    <property type="entry name" value="INNEXIN"/>
    <property type="match status" value="1"/>
</dbReference>
<keyword evidence="10 12" id="KW-0472">Membrane</keyword>
<dbReference type="GO" id="GO:0007602">
    <property type="term" value="P:phototransduction"/>
    <property type="evidence" value="ECO:0007669"/>
    <property type="project" value="TreeGrafter"/>
</dbReference>
<sequence length="411" mass="46622">MLSTFEGIAKNINLKPKLRTIDNVVFKLHYRITFLLLVVATILVCSRQYIGEHIRCISDIKGDVSIKMVETYCFFSATFTVVRHLDGEDASSRLHPGVGPWTEADDTLHHAYYQWVPFVLFFQAIMFYLPHLLWRKLDGGTLFKMAQALHNYTLAADERAVDVKDRHIPTKGERDARIREVRRAFVERLPYLRGWARKLMLCECLNLANVVGQFFVTDAFLAGRFAGLGASIVGGSDVASSPLDQVFPKMTKCVFRKFGPSGTIQNYDALCVMALNIINEKIYAFLWFWFVILFVATALGLIWRVVTLLLHRRSDGFNLFLFRSSSPGADEHSLHVICRKLSFSHWLFLYYLGKNMDGFVFEKLLSVIADHIDSGVSASAPEAGRLSEDEGDDEDDDNPKNSSVSKELLDI</sequence>
<dbReference type="GO" id="GO:0005921">
    <property type="term" value="C:gap junction"/>
    <property type="evidence" value="ECO:0007669"/>
    <property type="project" value="UniProtKB-SubCell"/>
</dbReference>
<evidence type="ECO:0000256" key="8">
    <source>
        <dbReference type="ARBA" id="ARBA00022989"/>
    </source>
</evidence>
<keyword evidence="8 12" id="KW-1133">Transmembrane helix</keyword>
<name>A0AAN9W0X9_9ORTH</name>
<keyword evidence="4" id="KW-1003">Cell membrane</keyword>
<evidence type="ECO:0000256" key="2">
    <source>
        <dbReference type="ARBA" id="ARBA00004651"/>
    </source>
</evidence>
<dbReference type="GO" id="GO:0005886">
    <property type="term" value="C:plasma membrane"/>
    <property type="evidence" value="ECO:0007669"/>
    <property type="project" value="UniProtKB-SubCell"/>
</dbReference>
<keyword evidence="6" id="KW-0303">Gap junction</keyword>
<protein>
    <recommendedName>
        <fullName evidence="12">Innexin</fullName>
    </recommendedName>
</protein>
<evidence type="ECO:0000256" key="12">
    <source>
        <dbReference type="RuleBase" id="RU010713"/>
    </source>
</evidence>
<feature type="transmembrane region" description="Helical" evidence="12">
    <location>
        <begin position="28"/>
        <end position="45"/>
    </location>
</feature>
<evidence type="ECO:0000256" key="13">
    <source>
        <dbReference type="SAM" id="MobiDB-lite"/>
    </source>
</evidence>
<feature type="transmembrane region" description="Helical" evidence="12">
    <location>
        <begin position="115"/>
        <end position="134"/>
    </location>
</feature>
<evidence type="ECO:0000256" key="9">
    <source>
        <dbReference type="ARBA" id="ARBA00023065"/>
    </source>
</evidence>
<evidence type="ECO:0000256" key="1">
    <source>
        <dbReference type="ARBA" id="ARBA00004610"/>
    </source>
</evidence>
<comment type="subcellular location">
    <subcellularLocation>
        <location evidence="1">Cell junction</location>
        <location evidence="1">Gap junction</location>
    </subcellularLocation>
    <subcellularLocation>
        <location evidence="2 12">Cell membrane</location>
        <topology evidence="2 12">Multi-pass membrane protein</topology>
    </subcellularLocation>
</comment>
<dbReference type="EMBL" id="JAZDUA010000032">
    <property type="protein sequence ID" value="KAK7871925.1"/>
    <property type="molecule type" value="Genomic_DNA"/>
</dbReference>
<evidence type="ECO:0000256" key="6">
    <source>
        <dbReference type="ARBA" id="ARBA00022868"/>
    </source>
</evidence>
<dbReference type="Pfam" id="PF00876">
    <property type="entry name" value="Innexin"/>
    <property type="match status" value="1"/>
</dbReference>
<dbReference type="PROSITE" id="PS51013">
    <property type="entry name" value="PANNEXIN"/>
    <property type="match status" value="1"/>
</dbReference>
<keyword evidence="7" id="KW-0965">Cell junction</keyword>
<keyword evidence="15" id="KW-1185">Reference proteome</keyword>
<keyword evidence="9 12" id="KW-0406">Ion transport</keyword>
<dbReference type="AlphaFoldDB" id="A0AAN9W0X9"/>
<dbReference type="GO" id="GO:0034220">
    <property type="term" value="P:monoatomic ion transmembrane transport"/>
    <property type="evidence" value="ECO:0007669"/>
    <property type="project" value="UniProtKB-KW"/>
</dbReference>
<gene>
    <name evidence="12" type="primary">inx</name>
    <name evidence="14" type="ORF">R5R35_009728</name>
</gene>
<reference evidence="14 15" key="1">
    <citation type="submission" date="2024-03" db="EMBL/GenBank/DDBJ databases">
        <title>The genome assembly and annotation of the cricket Gryllus longicercus Weissman &amp; Gray.</title>
        <authorList>
            <person name="Szrajer S."/>
            <person name="Gray D."/>
            <person name="Ylla G."/>
        </authorList>
    </citation>
    <scope>NUCLEOTIDE SEQUENCE [LARGE SCALE GENOMIC DNA]</scope>
    <source>
        <strain evidence="14">DAG 2021-001</strain>
        <tissue evidence="14">Whole body minus gut</tissue>
    </source>
</reference>
<evidence type="ECO:0000256" key="11">
    <source>
        <dbReference type="ARBA" id="ARBA00023303"/>
    </source>
</evidence>